<evidence type="ECO:0000256" key="2">
    <source>
        <dbReference type="ARBA" id="ARBA00022679"/>
    </source>
</evidence>
<dbReference type="EMBL" id="KQ257464">
    <property type="protein sequence ID" value="KNC97337.1"/>
    <property type="molecule type" value="Genomic_DNA"/>
</dbReference>
<dbReference type="PROSITE" id="PS50011">
    <property type="entry name" value="PROTEIN_KINASE_DOM"/>
    <property type="match status" value="1"/>
</dbReference>
<dbReference type="PROSITE" id="PS00108">
    <property type="entry name" value="PROTEIN_KINASE_ST"/>
    <property type="match status" value="1"/>
</dbReference>
<keyword evidence="3 8" id="KW-0547">Nucleotide-binding</keyword>
<dbReference type="eggNOG" id="KOG0668">
    <property type="taxonomic scope" value="Eukaryota"/>
</dbReference>
<dbReference type="FunFam" id="3.30.200.20:FF:000088">
    <property type="entry name" value="Casein kinase II subunit alpha"/>
    <property type="match status" value="1"/>
</dbReference>
<dbReference type="RefSeq" id="XP_016605376.1">
    <property type="nucleotide sequence ID" value="XM_016755428.1"/>
</dbReference>
<dbReference type="Gene3D" id="1.10.510.10">
    <property type="entry name" value="Transferase(Phosphotransferase) domain 1"/>
    <property type="match status" value="1"/>
</dbReference>
<evidence type="ECO:0000259" key="12">
    <source>
        <dbReference type="PROSITE" id="PS50011"/>
    </source>
</evidence>
<dbReference type="PANTHER" id="PTHR24054:SF0">
    <property type="entry name" value="CASEIN KINASE II SUBUNIT ALPHA"/>
    <property type="match status" value="1"/>
</dbReference>
<dbReference type="AlphaFoldDB" id="A0A0L0H8M8"/>
<feature type="compositionally biased region" description="Low complexity" evidence="11">
    <location>
        <begin position="16"/>
        <end position="32"/>
    </location>
</feature>
<dbReference type="GO" id="GO:0005956">
    <property type="term" value="C:protein kinase CK2 complex"/>
    <property type="evidence" value="ECO:0007669"/>
    <property type="project" value="TreeGrafter"/>
</dbReference>
<dbReference type="RefSeq" id="XP_016605377.1">
    <property type="nucleotide sequence ID" value="XM_016755429.1"/>
</dbReference>
<gene>
    <name evidence="13" type="ORF">SPPG_07265</name>
</gene>
<evidence type="ECO:0000256" key="11">
    <source>
        <dbReference type="SAM" id="MobiDB-lite"/>
    </source>
</evidence>
<dbReference type="GO" id="GO:0106310">
    <property type="term" value="F:protein serine kinase activity"/>
    <property type="evidence" value="ECO:0007669"/>
    <property type="project" value="UniProtKB-UniRule"/>
</dbReference>
<evidence type="ECO:0000313" key="13">
    <source>
        <dbReference type="EMBL" id="KNC97336.1"/>
    </source>
</evidence>
<dbReference type="InterPro" id="IPR045216">
    <property type="entry name" value="CK2_alpha"/>
</dbReference>
<keyword evidence="4 10" id="KW-0418">Kinase</keyword>
<dbReference type="Proteomes" id="UP000053201">
    <property type="component" value="Unassembled WGS sequence"/>
</dbReference>
<comment type="catalytic activity">
    <reaction evidence="7 10">
        <text>L-seryl-[protein] + ATP = O-phospho-L-seryl-[protein] + ADP + H(+)</text>
        <dbReference type="Rhea" id="RHEA:17989"/>
        <dbReference type="Rhea" id="RHEA-COMP:9863"/>
        <dbReference type="Rhea" id="RHEA-COMP:11604"/>
        <dbReference type="ChEBI" id="CHEBI:15378"/>
        <dbReference type="ChEBI" id="CHEBI:29999"/>
        <dbReference type="ChEBI" id="CHEBI:30616"/>
        <dbReference type="ChEBI" id="CHEBI:83421"/>
        <dbReference type="ChEBI" id="CHEBI:456216"/>
        <dbReference type="EC" id="2.7.11.1"/>
    </reaction>
</comment>
<dbReference type="EMBL" id="KQ257464">
    <property type="protein sequence ID" value="KNC97336.1"/>
    <property type="molecule type" value="Genomic_DNA"/>
</dbReference>
<name>A0A0L0H8M8_SPIPD</name>
<feature type="region of interest" description="Disordered" evidence="11">
    <location>
        <begin position="15"/>
        <end position="49"/>
    </location>
</feature>
<evidence type="ECO:0000256" key="8">
    <source>
        <dbReference type="PROSITE-ProRule" id="PRU10141"/>
    </source>
</evidence>
<comment type="subunit">
    <text evidence="10">Heterotetramer.</text>
</comment>
<comment type="similarity">
    <text evidence="10">Belongs to the protein kinase superfamily. Ser/Thr protein kinase family. CK2 subfamily.</text>
</comment>
<protein>
    <recommendedName>
        <fullName evidence="10">Casein kinase II subunit alpha</fullName>
        <shortName evidence="10">CK II alpha</shortName>
        <ecNumber evidence="10">2.7.11.1</ecNumber>
    </recommendedName>
</protein>
<keyword evidence="1 9" id="KW-0723">Serine/threonine-protein kinase</keyword>
<organism evidence="13 14">
    <name type="scientific">Spizellomyces punctatus (strain DAOM BR117)</name>
    <dbReference type="NCBI Taxonomy" id="645134"/>
    <lineage>
        <taxon>Eukaryota</taxon>
        <taxon>Fungi</taxon>
        <taxon>Fungi incertae sedis</taxon>
        <taxon>Chytridiomycota</taxon>
        <taxon>Chytridiomycota incertae sedis</taxon>
        <taxon>Chytridiomycetes</taxon>
        <taxon>Spizellomycetales</taxon>
        <taxon>Spizellomycetaceae</taxon>
        <taxon>Spizellomyces</taxon>
    </lineage>
</organism>
<keyword evidence="5 8" id="KW-0067">ATP-binding</keyword>
<evidence type="ECO:0000256" key="1">
    <source>
        <dbReference type="ARBA" id="ARBA00022527"/>
    </source>
</evidence>
<dbReference type="Pfam" id="PF00069">
    <property type="entry name" value="Pkinase"/>
    <property type="match status" value="1"/>
</dbReference>
<reference evidence="13 14" key="1">
    <citation type="submission" date="2009-08" db="EMBL/GenBank/DDBJ databases">
        <title>The Genome Sequence of Spizellomyces punctatus strain DAOM BR117.</title>
        <authorList>
            <consortium name="The Broad Institute Genome Sequencing Platform"/>
            <person name="Russ C."/>
            <person name="Cuomo C."/>
            <person name="Shea T."/>
            <person name="Young S.K."/>
            <person name="Zeng Q."/>
            <person name="Koehrsen M."/>
            <person name="Haas B."/>
            <person name="Borodovsky M."/>
            <person name="Guigo R."/>
            <person name="Alvarado L."/>
            <person name="Berlin A."/>
            <person name="Bochicchio J."/>
            <person name="Borenstein D."/>
            <person name="Chapman S."/>
            <person name="Chen Z."/>
            <person name="Engels R."/>
            <person name="Freedman E."/>
            <person name="Gellesch M."/>
            <person name="Goldberg J."/>
            <person name="Griggs A."/>
            <person name="Gujja S."/>
            <person name="Heiman D."/>
            <person name="Hepburn T."/>
            <person name="Howarth C."/>
            <person name="Jen D."/>
            <person name="Larson L."/>
            <person name="Lewis B."/>
            <person name="Mehta T."/>
            <person name="Park D."/>
            <person name="Pearson M."/>
            <person name="Roberts A."/>
            <person name="Saif S."/>
            <person name="Shenoy N."/>
            <person name="Sisk P."/>
            <person name="Stolte C."/>
            <person name="Sykes S."/>
            <person name="Thomson T."/>
            <person name="Walk T."/>
            <person name="White J."/>
            <person name="Yandava C."/>
            <person name="Burger G."/>
            <person name="Gray M.W."/>
            <person name="Holland P.W.H."/>
            <person name="King N."/>
            <person name="Lang F.B.F."/>
            <person name="Roger A.J."/>
            <person name="Ruiz-Trillo I."/>
            <person name="Lander E."/>
            <person name="Nusbaum C."/>
        </authorList>
    </citation>
    <scope>NUCLEOTIDE SEQUENCE [LARGE SCALE GENOMIC DNA]</scope>
    <source>
        <strain evidence="13 14">DAOM BR117</strain>
    </source>
</reference>
<evidence type="ECO:0000256" key="10">
    <source>
        <dbReference type="RuleBase" id="RU369118"/>
    </source>
</evidence>
<evidence type="ECO:0000256" key="3">
    <source>
        <dbReference type="ARBA" id="ARBA00022741"/>
    </source>
</evidence>
<dbReference type="OrthoDB" id="10254671at2759"/>
<dbReference type="FunFam" id="1.10.510.10:FF:000059">
    <property type="entry name" value="Casein kinase II subunit alpha"/>
    <property type="match status" value="1"/>
</dbReference>
<dbReference type="OMA" id="DPPIHSQ"/>
<dbReference type="InterPro" id="IPR000719">
    <property type="entry name" value="Prot_kinase_dom"/>
</dbReference>
<dbReference type="InterPro" id="IPR011009">
    <property type="entry name" value="Kinase-like_dom_sf"/>
</dbReference>
<keyword evidence="14" id="KW-1185">Reference proteome</keyword>
<accession>A0A0L0H8M8</accession>
<comment type="catalytic activity">
    <reaction evidence="6 10">
        <text>L-threonyl-[protein] + ATP = O-phospho-L-threonyl-[protein] + ADP + H(+)</text>
        <dbReference type="Rhea" id="RHEA:46608"/>
        <dbReference type="Rhea" id="RHEA-COMP:11060"/>
        <dbReference type="Rhea" id="RHEA-COMP:11605"/>
        <dbReference type="ChEBI" id="CHEBI:15378"/>
        <dbReference type="ChEBI" id="CHEBI:30013"/>
        <dbReference type="ChEBI" id="CHEBI:30616"/>
        <dbReference type="ChEBI" id="CHEBI:61977"/>
        <dbReference type="ChEBI" id="CHEBI:456216"/>
        <dbReference type="EC" id="2.7.11.1"/>
    </reaction>
</comment>
<comment type="subcellular location">
    <subcellularLocation>
        <location evidence="10">Nucleus</location>
    </subcellularLocation>
</comment>
<dbReference type="InterPro" id="IPR008271">
    <property type="entry name" value="Ser/Thr_kinase_AS"/>
</dbReference>
<comment type="function">
    <text evidence="10">Catalytic subunit of a constitutively active serine/threonine-protein kinase complex that phosphorylates a large number of substrates containing acidic residues C-terminal to the phosphorylated serine or threonine.</text>
</comment>
<keyword evidence="10" id="KW-0539">Nucleus</keyword>
<feature type="domain" description="Protein kinase" evidence="12">
    <location>
        <begin position="89"/>
        <end position="377"/>
    </location>
</feature>
<dbReference type="EC" id="2.7.11.1" evidence="10"/>
<dbReference type="GO" id="GO:0051726">
    <property type="term" value="P:regulation of cell cycle"/>
    <property type="evidence" value="ECO:0007669"/>
    <property type="project" value="TreeGrafter"/>
</dbReference>
<dbReference type="PANTHER" id="PTHR24054">
    <property type="entry name" value="CASEIN KINASE II SUBUNIT ALPHA"/>
    <property type="match status" value="1"/>
</dbReference>
<evidence type="ECO:0000256" key="7">
    <source>
        <dbReference type="ARBA" id="ARBA00048679"/>
    </source>
</evidence>
<feature type="binding site" evidence="8">
    <location>
        <position position="117"/>
    </location>
    <ligand>
        <name>ATP</name>
        <dbReference type="ChEBI" id="CHEBI:30616"/>
    </ligand>
</feature>
<dbReference type="GO" id="GO:0004674">
    <property type="term" value="F:protein serine/threonine kinase activity"/>
    <property type="evidence" value="ECO:0007669"/>
    <property type="project" value="UniProtKB-UniRule"/>
</dbReference>
<dbReference type="InterPro" id="IPR017441">
    <property type="entry name" value="Protein_kinase_ATP_BS"/>
</dbReference>
<proteinExistence type="inferred from homology"/>
<dbReference type="GO" id="GO:0005524">
    <property type="term" value="F:ATP binding"/>
    <property type="evidence" value="ECO:0007669"/>
    <property type="project" value="UniProtKB-UniRule"/>
</dbReference>
<dbReference type="GO" id="GO:0005634">
    <property type="term" value="C:nucleus"/>
    <property type="evidence" value="ECO:0007669"/>
    <property type="project" value="UniProtKB-SubCell"/>
</dbReference>
<evidence type="ECO:0000256" key="5">
    <source>
        <dbReference type="ARBA" id="ARBA00022840"/>
    </source>
</evidence>
<evidence type="ECO:0000256" key="6">
    <source>
        <dbReference type="ARBA" id="ARBA00047899"/>
    </source>
</evidence>
<dbReference type="GO" id="GO:0005829">
    <property type="term" value="C:cytosol"/>
    <property type="evidence" value="ECO:0007669"/>
    <property type="project" value="TreeGrafter"/>
</dbReference>
<dbReference type="SUPFAM" id="SSF56112">
    <property type="entry name" value="Protein kinase-like (PK-like)"/>
    <property type="match status" value="1"/>
</dbReference>
<evidence type="ECO:0000256" key="4">
    <source>
        <dbReference type="ARBA" id="ARBA00022777"/>
    </source>
</evidence>
<evidence type="ECO:0000256" key="9">
    <source>
        <dbReference type="RuleBase" id="RU000304"/>
    </source>
</evidence>
<keyword evidence="2 10" id="KW-0808">Transferase</keyword>
<dbReference type="Gene3D" id="3.30.200.20">
    <property type="entry name" value="Phosphorylase Kinase, domain 1"/>
    <property type="match status" value="1"/>
</dbReference>
<dbReference type="VEuPathDB" id="FungiDB:SPPG_07265"/>
<evidence type="ECO:0000313" key="14">
    <source>
        <dbReference type="Proteomes" id="UP000053201"/>
    </source>
</evidence>
<dbReference type="STRING" id="645134.A0A0L0H8M8"/>
<dbReference type="SMART" id="SM00220">
    <property type="entry name" value="S_TKc"/>
    <property type="match status" value="1"/>
</dbReference>
<dbReference type="CDD" id="cd14132">
    <property type="entry name" value="STKc_CK2_alpha"/>
    <property type="match status" value="1"/>
</dbReference>
<dbReference type="GeneID" id="27690491"/>
<sequence>MLADLISKLASHLFHSTPSTSQTPSPKDTSSPWRTAHRPPQPVQRAASAPVLPVSTSIARTYATVNEKLPIEYSDWESSDVRWVDGSGYMRRDLVGRGKYSNVYRAVRKDGKVVVIKYLKPLRTKKFKREILVLENLRGGPNVIEFYGCFVDRETKEPALIFKYINNTNWKDLYPTFSYDDVRHYMFQLLRALDYAHSRGIMHRDVKPHNIMIDHATRQLRLIDWGLADFYFPHKEYNLRVASRYYKPPEILLGYRQYDYSFDMWSVGCVLAGMIFRIEVFFRGDNDTDQLRTIVNVLGGSDLRSYIRKYSIPLVPEIAPIVRESRHKRAALKEYTTVSWTCHELAMEPALDLIERLLRYDHAERLTAREAMGHRFFRALMDDSQSTLAASAET</sequence>
<dbReference type="PROSITE" id="PS00107">
    <property type="entry name" value="PROTEIN_KINASE_ATP"/>
    <property type="match status" value="1"/>
</dbReference>